<dbReference type="EMBL" id="BONN01000003">
    <property type="protein sequence ID" value="GIG32244.1"/>
    <property type="molecule type" value="Genomic_DNA"/>
</dbReference>
<gene>
    <name evidence="3" type="ORF">BKA21_002519</name>
    <name evidence="2" type="ORF">Col01nite_14030</name>
</gene>
<evidence type="ECO:0008006" key="6">
    <source>
        <dbReference type="Google" id="ProtNLM"/>
    </source>
</evidence>
<dbReference type="Proteomes" id="UP000618382">
    <property type="component" value="Unassembled WGS sequence"/>
</dbReference>
<dbReference type="Proteomes" id="UP000577956">
    <property type="component" value="Unassembled WGS sequence"/>
</dbReference>
<feature type="chain" id="PRO_5030879307" description="Right handed beta helix domain-containing protein" evidence="1">
    <location>
        <begin position="26"/>
        <end position="371"/>
    </location>
</feature>
<organism evidence="3 4">
    <name type="scientific">Cellulomonas oligotrophica</name>
    <dbReference type="NCBI Taxonomy" id="931536"/>
    <lineage>
        <taxon>Bacteria</taxon>
        <taxon>Bacillati</taxon>
        <taxon>Actinomycetota</taxon>
        <taxon>Actinomycetes</taxon>
        <taxon>Micrococcales</taxon>
        <taxon>Cellulomonadaceae</taxon>
        <taxon>Cellulomonas</taxon>
    </lineage>
</organism>
<evidence type="ECO:0000313" key="5">
    <source>
        <dbReference type="Proteomes" id="UP000618382"/>
    </source>
</evidence>
<keyword evidence="1" id="KW-0732">Signal</keyword>
<proteinExistence type="predicted"/>
<dbReference type="InterPro" id="IPR006626">
    <property type="entry name" value="PbH1"/>
</dbReference>
<keyword evidence="5" id="KW-1185">Reference proteome</keyword>
<dbReference type="InterPro" id="IPR011050">
    <property type="entry name" value="Pectin_lyase_fold/virulence"/>
</dbReference>
<name>A0A7Y9FGU3_9CELL</name>
<reference evidence="2 5" key="2">
    <citation type="submission" date="2021-01" db="EMBL/GenBank/DDBJ databases">
        <title>Whole genome shotgun sequence of Cellulomonas oligotrophica NBRC 109435.</title>
        <authorList>
            <person name="Komaki H."/>
            <person name="Tamura T."/>
        </authorList>
    </citation>
    <scope>NUCLEOTIDE SEQUENCE [LARGE SCALE GENOMIC DNA]</scope>
    <source>
        <strain evidence="2 5">NBRC 109435</strain>
    </source>
</reference>
<feature type="signal peptide" evidence="1">
    <location>
        <begin position="1"/>
        <end position="25"/>
    </location>
</feature>
<reference evidence="3 4" key="1">
    <citation type="submission" date="2020-07" db="EMBL/GenBank/DDBJ databases">
        <title>Sequencing the genomes of 1000 actinobacteria strains.</title>
        <authorList>
            <person name="Klenk H.-P."/>
        </authorList>
    </citation>
    <scope>NUCLEOTIDE SEQUENCE [LARGE SCALE GENOMIC DNA]</scope>
    <source>
        <strain evidence="3 4">DSM 24482</strain>
    </source>
</reference>
<accession>A0A7Y9FGU3</accession>
<comment type="caution">
    <text evidence="3">The sequence shown here is derived from an EMBL/GenBank/DDBJ whole genome shotgun (WGS) entry which is preliminary data.</text>
</comment>
<dbReference type="AlphaFoldDB" id="A0A7Y9FGU3"/>
<dbReference type="RefSeq" id="WP_140459450.1">
    <property type="nucleotide sequence ID" value="NZ_BAABFI010000008.1"/>
</dbReference>
<protein>
    <recommendedName>
        <fullName evidence="6">Right handed beta helix domain-containing protein</fullName>
    </recommendedName>
</protein>
<evidence type="ECO:0000313" key="3">
    <source>
        <dbReference type="EMBL" id="NYD86970.1"/>
    </source>
</evidence>
<evidence type="ECO:0000256" key="1">
    <source>
        <dbReference type="SAM" id="SignalP"/>
    </source>
</evidence>
<dbReference type="SUPFAM" id="SSF51126">
    <property type="entry name" value="Pectin lyase-like"/>
    <property type="match status" value="1"/>
</dbReference>
<sequence>MRTSTTLPALVLAVGATLAAGPAQAAPGPACGDTLTQDTVLTRNLTCPSGDGLWLEPGVTLDLGGKVLAGHDGGSGVVAPSTGDVAIVNGVIAGWGTGVTGWDPGQDETGAWPELSGTVLLDGVVIRGARIAVWASGRLYRSEHKHVDIVRSTLRNNVFGLMAFGSSARFDRSTVRDSRYGVFGRQATIALDRSVVRGNTVGYWSTGETTLTLTSTALLFNTKGLSPADGDVITIDSSDVRGHDLALDLAGRGASVELTATTLTRNEVAVHASDSLRVEGSTFHENDVAVTVTDGGSGGVADPVEVVGSTFSDGGDGLVAEVPGVRVGGSTATGNARHGIHAPGAIDLGGNTASGNGTEPQCVGVSCTPGG</sequence>
<dbReference type="SMART" id="SM00710">
    <property type="entry name" value="PbH1"/>
    <property type="match status" value="6"/>
</dbReference>
<evidence type="ECO:0000313" key="4">
    <source>
        <dbReference type="Proteomes" id="UP000577956"/>
    </source>
</evidence>
<evidence type="ECO:0000313" key="2">
    <source>
        <dbReference type="EMBL" id="GIG32244.1"/>
    </source>
</evidence>
<dbReference type="EMBL" id="JACCBK010000001">
    <property type="protein sequence ID" value="NYD86970.1"/>
    <property type="molecule type" value="Genomic_DNA"/>
</dbReference>